<evidence type="ECO:0000313" key="5">
    <source>
        <dbReference type="EMBL" id="TQF07313.1"/>
    </source>
</evidence>
<proteinExistence type="predicted"/>
<dbReference type="CDD" id="cd00090">
    <property type="entry name" value="HTH_ARSR"/>
    <property type="match status" value="1"/>
</dbReference>
<dbReference type="OrthoDB" id="3460651at2"/>
<evidence type="ECO:0000256" key="1">
    <source>
        <dbReference type="ARBA" id="ARBA00023015"/>
    </source>
</evidence>
<reference evidence="5 6" key="1">
    <citation type="submission" date="2019-06" db="EMBL/GenBank/DDBJ databases">
        <title>Description of Kitasatospora acidophila sp. nov. isolated from pine grove soil, and reclassification of Streptomyces novaecaesareae to Kitasatospora novaeceasareae comb. nov.</title>
        <authorList>
            <person name="Kim M.J."/>
        </authorList>
    </citation>
    <scope>NUCLEOTIDE SEQUENCE [LARGE SCALE GENOMIC DNA]</scope>
    <source>
        <strain evidence="5 6">MMS16-CNU292</strain>
    </source>
</reference>
<dbReference type="PANTHER" id="PTHR43132">
    <property type="entry name" value="ARSENICAL RESISTANCE OPERON REPRESSOR ARSR-RELATED"/>
    <property type="match status" value="1"/>
</dbReference>
<evidence type="ECO:0000259" key="4">
    <source>
        <dbReference type="PROSITE" id="PS50987"/>
    </source>
</evidence>
<keyword evidence="3" id="KW-0804">Transcription</keyword>
<dbReference type="SMART" id="SM00418">
    <property type="entry name" value="HTH_ARSR"/>
    <property type="match status" value="1"/>
</dbReference>
<sequence>MELAFSARDLAHTRLAFSPLWEVVTSHRLLTRRTVSPLHRRWAAQARTELAAAGLGTGLLADLIPVHGYLPDFLNPPPGTATPSAQPEQALEAELAVVARTTPERVRADLERLAVWTPRVRAFHQDPVAVLPQLLDEVRGYWQAALAPHWTRLRTVLEGDVLHQSRRFAAEGSAGVLRGLHSSVEWCGEKLTLPLSCCGTSGSLAGRGLLLVPSAFVGPTTTMMVNRPSEVVQLCYPSRGVALLWEQGPAQVPEAVAAVLGRSRALLLAELAAPASTTELSHRTGMSAGGVSQHLTALRAAGIVASQRLGRSVLYQRTQLADSLLAAAG</sequence>
<comment type="caution">
    <text evidence="5">The sequence shown here is derived from an EMBL/GenBank/DDBJ whole genome shotgun (WGS) entry which is preliminary data.</text>
</comment>
<keyword evidence="1" id="KW-0805">Transcription regulation</keyword>
<dbReference type="PANTHER" id="PTHR43132:SF6">
    <property type="entry name" value="HTH-TYPE TRANSCRIPTIONAL REPRESSOR CZRA"/>
    <property type="match status" value="1"/>
</dbReference>
<organism evidence="5 6">
    <name type="scientific">Kitasatospora acidiphila</name>
    <dbReference type="NCBI Taxonomy" id="2567942"/>
    <lineage>
        <taxon>Bacteria</taxon>
        <taxon>Bacillati</taxon>
        <taxon>Actinomycetota</taxon>
        <taxon>Actinomycetes</taxon>
        <taxon>Kitasatosporales</taxon>
        <taxon>Streptomycetaceae</taxon>
        <taxon>Kitasatospora</taxon>
    </lineage>
</organism>
<dbReference type="GO" id="GO:0003677">
    <property type="term" value="F:DNA binding"/>
    <property type="evidence" value="ECO:0007669"/>
    <property type="project" value="UniProtKB-KW"/>
</dbReference>
<dbReference type="InterPro" id="IPR011991">
    <property type="entry name" value="ArsR-like_HTH"/>
</dbReference>
<gene>
    <name evidence="5" type="ORF">E6W39_13100</name>
</gene>
<keyword evidence="6" id="KW-1185">Reference proteome</keyword>
<dbReference type="AlphaFoldDB" id="A0A540WE47"/>
<dbReference type="InterPro" id="IPR036390">
    <property type="entry name" value="WH_DNA-bd_sf"/>
</dbReference>
<dbReference type="EMBL" id="VIGB01000003">
    <property type="protein sequence ID" value="TQF07313.1"/>
    <property type="molecule type" value="Genomic_DNA"/>
</dbReference>
<evidence type="ECO:0000256" key="2">
    <source>
        <dbReference type="ARBA" id="ARBA00023125"/>
    </source>
</evidence>
<dbReference type="GO" id="GO:0003700">
    <property type="term" value="F:DNA-binding transcription factor activity"/>
    <property type="evidence" value="ECO:0007669"/>
    <property type="project" value="InterPro"/>
</dbReference>
<protein>
    <submittedName>
        <fullName evidence="5">Helix-turn-helix transcriptional regulator</fullName>
    </submittedName>
</protein>
<dbReference type="Proteomes" id="UP000319103">
    <property type="component" value="Unassembled WGS sequence"/>
</dbReference>
<keyword evidence="2" id="KW-0238">DNA-binding</keyword>
<evidence type="ECO:0000256" key="3">
    <source>
        <dbReference type="ARBA" id="ARBA00023163"/>
    </source>
</evidence>
<accession>A0A540WE47</accession>
<dbReference type="PROSITE" id="PS50987">
    <property type="entry name" value="HTH_ARSR_2"/>
    <property type="match status" value="1"/>
</dbReference>
<dbReference type="Pfam" id="PF01022">
    <property type="entry name" value="HTH_5"/>
    <property type="match status" value="1"/>
</dbReference>
<dbReference type="InterPro" id="IPR001845">
    <property type="entry name" value="HTH_ArsR_DNA-bd_dom"/>
</dbReference>
<dbReference type="SUPFAM" id="SSF46785">
    <property type="entry name" value="Winged helix' DNA-binding domain"/>
    <property type="match status" value="1"/>
</dbReference>
<dbReference type="InterPro" id="IPR051011">
    <property type="entry name" value="Metal_resp_trans_reg"/>
</dbReference>
<dbReference type="InterPro" id="IPR036388">
    <property type="entry name" value="WH-like_DNA-bd_sf"/>
</dbReference>
<dbReference type="Gene3D" id="1.10.10.10">
    <property type="entry name" value="Winged helix-like DNA-binding domain superfamily/Winged helix DNA-binding domain"/>
    <property type="match status" value="1"/>
</dbReference>
<evidence type="ECO:0000313" key="6">
    <source>
        <dbReference type="Proteomes" id="UP000319103"/>
    </source>
</evidence>
<feature type="domain" description="HTH arsR-type" evidence="4">
    <location>
        <begin position="244"/>
        <end position="329"/>
    </location>
</feature>
<name>A0A540WE47_9ACTN</name>